<organism evidence="1 2">
    <name type="scientific">Portunus trituberculatus</name>
    <name type="common">Swimming crab</name>
    <name type="synonym">Neptunus trituberculatus</name>
    <dbReference type="NCBI Taxonomy" id="210409"/>
    <lineage>
        <taxon>Eukaryota</taxon>
        <taxon>Metazoa</taxon>
        <taxon>Ecdysozoa</taxon>
        <taxon>Arthropoda</taxon>
        <taxon>Crustacea</taxon>
        <taxon>Multicrustacea</taxon>
        <taxon>Malacostraca</taxon>
        <taxon>Eumalacostraca</taxon>
        <taxon>Eucarida</taxon>
        <taxon>Decapoda</taxon>
        <taxon>Pleocyemata</taxon>
        <taxon>Brachyura</taxon>
        <taxon>Eubrachyura</taxon>
        <taxon>Portunoidea</taxon>
        <taxon>Portunidae</taxon>
        <taxon>Portuninae</taxon>
        <taxon>Portunus</taxon>
    </lineage>
</organism>
<keyword evidence="2" id="KW-1185">Reference proteome</keyword>
<name>A0A5B7FTJ5_PORTR</name>
<evidence type="ECO:0000313" key="2">
    <source>
        <dbReference type="Proteomes" id="UP000324222"/>
    </source>
</evidence>
<dbReference type="Proteomes" id="UP000324222">
    <property type="component" value="Unassembled WGS sequence"/>
</dbReference>
<comment type="caution">
    <text evidence="1">The sequence shown here is derived from an EMBL/GenBank/DDBJ whole genome shotgun (WGS) entry which is preliminary data.</text>
</comment>
<proteinExistence type="predicted"/>
<sequence>MFSPPVQISSLTYLTRFLLYYAFFSRHPPRNVGATLPQMSGSAEERDLAHELLRQTHLNIAIKFRAVGNRNQMNQKLEEGSLI</sequence>
<dbReference type="EMBL" id="VSRR010008372">
    <property type="protein sequence ID" value="MPC48609.1"/>
    <property type="molecule type" value="Genomic_DNA"/>
</dbReference>
<evidence type="ECO:0000313" key="1">
    <source>
        <dbReference type="EMBL" id="MPC48609.1"/>
    </source>
</evidence>
<protein>
    <submittedName>
        <fullName evidence="1">Uncharacterized protein</fullName>
    </submittedName>
</protein>
<accession>A0A5B7FTJ5</accession>
<reference evidence="1 2" key="1">
    <citation type="submission" date="2019-05" db="EMBL/GenBank/DDBJ databases">
        <title>Another draft genome of Portunus trituberculatus and its Hox gene families provides insights of decapod evolution.</title>
        <authorList>
            <person name="Jeong J.-H."/>
            <person name="Song I."/>
            <person name="Kim S."/>
            <person name="Choi T."/>
            <person name="Kim D."/>
            <person name="Ryu S."/>
            <person name="Kim W."/>
        </authorList>
    </citation>
    <scope>NUCLEOTIDE SEQUENCE [LARGE SCALE GENOMIC DNA]</scope>
    <source>
        <tissue evidence="1">Muscle</tissue>
    </source>
</reference>
<dbReference type="AlphaFoldDB" id="A0A5B7FTJ5"/>
<gene>
    <name evidence="1" type="ORF">E2C01_042388</name>
</gene>